<feature type="compositionally biased region" description="Polar residues" evidence="1">
    <location>
        <begin position="60"/>
        <end position="69"/>
    </location>
</feature>
<sequence>MTQPRYSPFQPQPEPEHPPINSQTQPSPYFSPQTQLAQQSVPQSAPQPLPPTAQGPFPQRPSQLNQPNQPKHSSIQILLLILGVALVTIAVLAFASFAYGLLGDIGRAVCIGVVGIAALIAGMLLTKRLQVTAESLTWPGLAALTIDAVLISDIPPAALLVSDDISSGIIILLITAPAYVLRLIAAHMPDASRTANTDSNQPAAHESSNEKGSAQSLPLRATTLYAMCALPFAVMSLFSAPL</sequence>
<dbReference type="Proteomes" id="UP001277803">
    <property type="component" value="Unassembled WGS sequence"/>
</dbReference>
<feature type="transmembrane region" description="Helical" evidence="2">
    <location>
        <begin position="138"/>
        <end position="159"/>
    </location>
</feature>
<keyword evidence="2" id="KW-0812">Transmembrane</keyword>
<feature type="region of interest" description="Disordered" evidence="1">
    <location>
        <begin position="193"/>
        <end position="214"/>
    </location>
</feature>
<dbReference type="RefSeq" id="WP_144169817.1">
    <property type="nucleotide sequence ID" value="NZ_CACRSV010000013.1"/>
</dbReference>
<evidence type="ECO:0000313" key="3">
    <source>
        <dbReference type="EMBL" id="MDW3127268.1"/>
    </source>
</evidence>
<dbReference type="AlphaFoldDB" id="A0A6N2S5W1"/>
<evidence type="ECO:0000256" key="2">
    <source>
        <dbReference type="SAM" id="Phobius"/>
    </source>
</evidence>
<feature type="transmembrane region" description="Helical" evidence="2">
    <location>
        <begin position="105"/>
        <end position="126"/>
    </location>
</feature>
<feature type="region of interest" description="Disordered" evidence="1">
    <location>
        <begin position="1"/>
        <end position="69"/>
    </location>
</feature>
<feature type="transmembrane region" description="Helical" evidence="2">
    <location>
        <begin position="77"/>
        <end position="99"/>
    </location>
</feature>
<reference evidence="4" key="1">
    <citation type="submission" date="2019-11" db="EMBL/GenBank/DDBJ databases">
        <authorList>
            <person name="Feng L."/>
        </authorList>
    </citation>
    <scope>NUCLEOTIDE SEQUENCE</scope>
    <source>
        <strain evidence="4">BlongumLFYP82</strain>
    </source>
</reference>
<feature type="compositionally biased region" description="Polar residues" evidence="1">
    <location>
        <begin position="20"/>
        <end position="34"/>
    </location>
</feature>
<evidence type="ECO:0000256" key="1">
    <source>
        <dbReference type="SAM" id="MobiDB-lite"/>
    </source>
</evidence>
<dbReference type="SUPFAM" id="SSF81995">
    <property type="entry name" value="beta-sandwich domain of Sec23/24"/>
    <property type="match status" value="1"/>
</dbReference>
<protein>
    <submittedName>
        <fullName evidence="4">Uncharacterized protein</fullName>
    </submittedName>
</protein>
<evidence type="ECO:0000313" key="4">
    <source>
        <dbReference type="EMBL" id="VYS88747.1"/>
    </source>
</evidence>
<keyword evidence="2" id="KW-1133">Transmembrane helix</keyword>
<feature type="compositionally biased region" description="Low complexity" evidence="1">
    <location>
        <begin position="35"/>
        <end position="44"/>
    </location>
</feature>
<keyword evidence="2" id="KW-0472">Membrane</keyword>
<reference evidence="3" key="2">
    <citation type="submission" date="2023-10" db="EMBL/GenBank/DDBJ databases">
        <title>Rapid discrimination of Bifidobacterium longum Subspecies based on MALDI-TOF MS and Machine Learning.</title>
        <authorList>
            <person name="Chen J."/>
        </authorList>
    </citation>
    <scope>NUCLEOTIDE SEQUENCE</scope>
    <source>
        <strain evidence="3">YGMCC0039</strain>
    </source>
</reference>
<organism evidence="4">
    <name type="scientific">Bifidobacterium longum</name>
    <dbReference type="NCBI Taxonomy" id="216816"/>
    <lineage>
        <taxon>Bacteria</taxon>
        <taxon>Bacillati</taxon>
        <taxon>Actinomycetota</taxon>
        <taxon>Actinomycetes</taxon>
        <taxon>Bifidobacteriales</taxon>
        <taxon>Bifidobacteriaceae</taxon>
        <taxon>Bifidobacterium</taxon>
    </lineage>
</organism>
<gene>
    <name evidence="4" type="ORF">BLLFYP82_00843</name>
    <name evidence="3" type="ORF">RS890_09360</name>
</gene>
<feature type="transmembrane region" description="Helical" evidence="2">
    <location>
        <begin position="165"/>
        <end position="185"/>
    </location>
</feature>
<dbReference type="EMBL" id="CACRSV010000013">
    <property type="protein sequence ID" value="VYS88747.1"/>
    <property type="molecule type" value="Genomic_DNA"/>
</dbReference>
<feature type="compositionally biased region" description="Polar residues" evidence="1">
    <location>
        <begin position="193"/>
        <end position="202"/>
    </location>
</feature>
<accession>A0A6N2S5W1</accession>
<name>A0A6N2S5W1_BIFLN</name>
<proteinExistence type="predicted"/>
<dbReference type="EMBL" id="JAWLRA010000035">
    <property type="protein sequence ID" value="MDW3127268.1"/>
    <property type="molecule type" value="Genomic_DNA"/>
</dbReference>